<dbReference type="PROSITE" id="PS51186">
    <property type="entry name" value="GNAT"/>
    <property type="match status" value="1"/>
</dbReference>
<proteinExistence type="predicted"/>
<evidence type="ECO:0000313" key="3">
    <source>
        <dbReference type="Proteomes" id="UP001059617"/>
    </source>
</evidence>
<dbReference type="InterPro" id="IPR000182">
    <property type="entry name" value="GNAT_dom"/>
</dbReference>
<reference evidence="2" key="1">
    <citation type="submission" date="2021-04" db="EMBL/GenBank/DDBJ databases">
        <authorList>
            <person name="Hartkoorn R.C."/>
            <person name="Beaudoing E."/>
            <person name="Hot D."/>
        </authorList>
    </citation>
    <scope>NUCLEOTIDE SEQUENCE</scope>
    <source>
        <strain evidence="2">NRRL B-16292</strain>
    </source>
</reference>
<dbReference type="Pfam" id="PF13302">
    <property type="entry name" value="Acetyltransf_3"/>
    <property type="match status" value="1"/>
</dbReference>
<evidence type="ECO:0000259" key="1">
    <source>
        <dbReference type="PROSITE" id="PS51186"/>
    </source>
</evidence>
<dbReference type="PANTHER" id="PTHR43441:SF10">
    <property type="entry name" value="ACETYLTRANSFERASE"/>
    <property type="match status" value="1"/>
</dbReference>
<gene>
    <name evidence="2" type="ORF">Dfulv_26835</name>
</gene>
<dbReference type="Proteomes" id="UP001059617">
    <property type="component" value="Chromosome"/>
</dbReference>
<dbReference type="Gene3D" id="3.40.630.30">
    <property type="match status" value="1"/>
</dbReference>
<accession>A0ABY5VMA2</accession>
<reference evidence="2" key="2">
    <citation type="submission" date="2022-09" db="EMBL/GenBank/DDBJ databases">
        <title>Biosynthetic gene clusters of Dactylosporangioum fulvum.</title>
        <authorList>
            <person name="Caradec T."/>
        </authorList>
    </citation>
    <scope>NUCLEOTIDE SEQUENCE</scope>
    <source>
        <strain evidence="2">NRRL B-16292</strain>
    </source>
</reference>
<dbReference type="PANTHER" id="PTHR43441">
    <property type="entry name" value="RIBOSOMAL-PROTEIN-SERINE ACETYLTRANSFERASE"/>
    <property type="match status" value="1"/>
</dbReference>
<dbReference type="SUPFAM" id="SSF55729">
    <property type="entry name" value="Acyl-CoA N-acyltransferases (Nat)"/>
    <property type="match status" value="1"/>
</dbReference>
<evidence type="ECO:0000313" key="2">
    <source>
        <dbReference type="EMBL" id="UWP78787.1"/>
    </source>
</evidence>
<sequence length="196" mass="21002">MNDEVFPPAVLTTERLVLRPFTPADAADVHAVWQDQRFIGSAPMGYPYAGADLEAAAAWCTTGIEQRRLDGKGIGFAVVPRAGGRLVAHVSLFGADWVTRTAEIHYWTAPWARGHGFAAESAGAVARWALTTQHFERIALLADTSNTASRHVAASAGFRFEGVLRSAALTRTGDRADTAVYSMIRTDLAAHPVAVA</sequence>
<name>A0ABY5VMA2_9ACTN</name>
<dbReference type="InterPro" id="IPR016181">
    <property type="entry name" value="Acyl_CoA_acyltransferase"/>
</dbReference>
<organism evidence="2 3">
    <name type="scientific">Dactylosporangium fulvum</name>
    <dbReference type="NCBI Taxonomy" id="53359"/>
    <lineage>
        <taxon>Bacteria</taxon>
        <taxon>Bacillati</taxon>
        <taxon>Actinomycetota</taxon>
        <taxon>Actinomycetes</taxon>
        <taxon>Micromonosporales</taxon>
        <taxon>Micromonosporaceae</taxon>
        <taxon>Dactylosporangium</taxon>
    </lineage>
</organism>
<protein>
    <submittedName>
        <fullName evidence="2">GNAT family N-acetyltransferase</fullName>
    </submittedName>
</protein>
<dbReference type="InterPro" id="IPR051908">
    <property type="entry name" value="Ribosomal_N-acetyltransferase"/>
</dbReference>
<dbReference type="RefSeq" id="WP_259856173.1">
    <property type="nucleotide sequence ID" value="NZ_BAAAST010000081.1"/>
</dbReference>
<keyword evidence="3" id="KW-1185">Reference proteome</keyword>
<feature type="domain" description="N-acetyltransferase" evidence="1">
    <location>
        <begin position="16"/>
        <end position="188"/>
    </location>
</feature>
<dbReference type="EMBL" id="CP073720">
    <property type="protein sequence ID" value="UWP78787.1"/>
    <property type="molecule type" value="Genomic_DNA"/>
</dbReference>